<evidence type="ECO:0000313" key="2">
    <source>
        <dbReference type="EMBL" id="KAJ8778291.1"/>
    </source>
</evidence>
<accession>A0AB34GF71</accession>
<feature type="compositionally biased region" description="Low complexity" evidence="1">
    <location>
        <begin position="54"/>
        <end position="69"/>
    </location>
</feature>
<evidence type="ECO:0008006" key="4">
    <source>
        <dbReference type="Google" id="ProtNLM"/>
    </source>
</evidence>
<feature type="compositionally biased region" description="Low complexity" evidence="1">
    <location>
        <begin position="32"/>
        <end position="47"/>
    </location>
</feature>
<feature type="compositionally biased region" description="Basic and acidic residues" evidence="1">
    <location>
        <begin position="192"/>
        <end position="201"/>
    </location>
</feature>
<dbReference type="EMBL" id="JAIQCJ010002247">
    <property type="protein sequence ID" value="KAJ8778291.1"/>
    <property type="molecule type" value="Genomic_DNA"/>
</dbReference>
<comment type="caution">
    <text evidence="2">The sequence shown here is derived from an EMBL/GenBank/DDBJ whole genome shotgun (WGS) entry which is preliminary data.</text>
</comment>
<protein>
    <recommendedName>
        <fullName evidence="4">Basic proline-rich protein-like</fullName>
    </recommendedName>
</protein>
<dbReference type="AlphaFoldDB" id="A0AB34GF71"/>
<organism evidence="2 3">
    <name type="scientific">Eschrichtius robustus</name>
    <name type="common">California gray whale</name>
    <name type="synonym">Eschrichtius gibbosus</name>
    <dbReference type="NCBI Taxonomy" id="9764"/>
    <lineage>
        <taxon>Eukaryota</taxon>
        <taxon>Metazoa</taxon>
        <taxon>Chordata</taxon>
        <taxon>Craniata</taxon>
        <taxon>Vertebrata</taxon>
        <taxon>Euteleostomi</taxon>
        <taxon>Mammalia</taxon>
        <taxon>Eutheria</taxon>
        <taxon>Laurasiatheria</taxon>
        <taxon>Artiodactyla</taxon>
        <taxon>Whippomorpha</taxon>
        <taxon>Cetacea</taxon>
        <taxon>Mysticeti</taxon>
        <taxon>Eschrichtiidae</taxon>
        <taxon>Eschrichtius</taxon>
    </lineage>
</organism>
<gene>
    <name evidence="2" type="ORF">J1605_013790</name>
</gene>
<feature type="region of interest" description="Disordered" evidence="1">
    <location>
        <begin position="1"/>
        <end position="201"/>
    </location>
</feature>
<evidence type="ECO:0000256" key="1">
    <source>
        <dbReference type="SAM" id="MobiDB-lite"/>
    </source>
</evidence>
<reference evidence="2 3" key="1">
    <citation type="submission" date="2022-11" db="EMBL/GenBank/DDBJ databases">
        <title>Whole genome sequence of Eschrichtius robustus ER-17-0199.</title>
        <authorList>
            <person name="Bruniche-Olsen A."/>
            <person name="Black A.N."/>
            <person name="Fields C.J."/>
            <person name="Walden K."/>
            <person name="Dewoody J.A."/>
        </authorList>
    </citation>
    <scope>NUCLEOTIDE SEQUENCE [LARGE SCALE GENOMIC DNA]</scope>
    <source>
        <strain evidence="2">ER-17-0199</strain>
        <tissue evidence="2">Blubber</tissue>
    </source>
</reference>
<name>A0AB34GF71_ESCRO</name>
<keyword evidence="3" id="KW-1185">Reference proteome</keyword>
<feature type="compositionally biased region" description="Basic residues" evidence="1">
    <location>
        <begin position="160"/>
        <end position="169"/>
    </location>
</feature>
<evidence type="ECO:0000313" key="3">
    <source>
        <dbReference type="Proteomes" id="UP001159641"/>
    </source>
</evidence>
<sequence>MRGLEAGSGRLPACARRLSGRGGTPGPFRGWARAPPRSGGRSGVSTPVSPPGPAGRRPSPGGRTGSSQPAGVGRRIPGPDRDGPSRAGGGTMFSLKPPRPTFRSYLLPPPQVNSRLPAAPSPRVSGEPRAGRPRRLPRPPSPAPRRGEAAFPGAPPARWKLAKLRRSRSRLRDRTPGSDRSWDLFSPSPGDGPRRDRRQDRIACGHLVEGVTYLS</sequence>
<proteinExistence type="predicted"/>
<feature type="compositionally biased region" description="Basic and acidic residues" evidence="1">
    <location>
        <begin position="170"/>
        <end position="182"/>
    </location>
</feature>
<dbReference type="Proteomes" id="UP001159641">
    <property type="component" value="Unassembled WGS sequence"/>
</dbReference>